<dbReference type="GO" id="GO:0004497">
    <property type="term" value="F:monooxygenase activity"/>
    <property type="evidence" value="ECO:0007669"/>
    <property type="project" value="UniProtKB-KW"/>
</dbReference>
<keyword evidence="10" id="KW-1133">Transmembrane helix</keyword>
<dbReference type="InterPro" id="IPR050121">
    <property type="entry name" value="Cytochrome_P450_monoxygenase"/>
</dbReference>
<dbReference type="Gene3D" id="1.10.630.10">
    <property type="entry name" value="Cytochrome P450"/>
    <property type="match status" value="1"/>
</dbReference>
<dbReference type="PRINTS" id="PR00385">
    <property type="entry name" value="P450"/>
</dbReference>
<keyword evidence="7 9" id="KW-0503">Monooxygenase</keyword>
<proteinExistence type="inferred from homology"/>
<dbReference type="EMBL" id="CAOQHR010000009">
    <property type="protein sequence ID" value="CAI6339929.1"/>
    <property type="molecule type" value="Genomic_DNA"/>
</dbReference>
<comment type="similarity">
    <text evidence="2 9">Belongs to the cytochrome P450 family.</text>
</comment>
<evidence type="ECO:0000256" key="4">
    <source>
        <dbReference type="ARBA" id="ARBA00022723"/>
    </source>
</evidence>
<keyword evidence="5 9" id="KW-0560">Oxidoreductase</keyword>
<dbReference type="PRINTS" id="PR00463">
    <property type="entry name" value="EP450I"/>
</dbReference>
<dbReference type="GO" id="GO:0020037">
    <property type="term" value="F:heme binding"/>
    <property type="evidence" value="ECO:0007669"/>
    <property type="project" value="InterPro"/>
</dbReference>
<dbReference type="Pfam" id="PF00067">
    <property type="entry name" value="p450"/>
    <property type="match status" value="1"/>
</dbReference>
<evidence type="ECO:0000256" key="8">
    <source>
        <dbReference type="PIRSR" id="PIRSR602401-1"/>
    </source>
</evidence>
<dbReference type="InterPro" id="IPR002401">
    <property type="entry name" value="Cyt_P450_E_grp-I"/>
</dbReference>
<gene>
    <name evidence="11" type="ORF">PDIGIT_LOCUS13094</name>
</gene>
<protein>
    <recommendedName>
        <fullName evidence="13">Cytochrome P450</fullName>
    </recommendedName>
</protein>
<dbReference type="InterPro" id="IPR017972">
    <property type="entry name" value="Cyt_P450_CS"/>
</dbReference>
<dbReference type="InterPro" id="IPR036396">
    <property type="entry name" value="Cyt_P450_sf"/>
</dbReference>
<evidence type="ECO:0000256" key="7">
    <source>
        <dbReference type="ARBA" id="ARBA00023033"/>
    </source>
</evidence>
<keyword evidence="10" id="KW-0812">Transmembrane</keyword>
<dbReference type="SUPFAM" id="SSF48264">
    <property type="entry name" value="Cytochrome P450"/>
    <property type="match status" value="1"/>
</dbReference>
<dbReference type="Proteomes" id="UP001152607">
    <property type="component" value="Unassembled WGS sequence"/>
</dbReference>
<comment type="cofactor">
    <cofactor evidence="1 8">
        <name>heme</name>
        <dbReference type="ChEBI" id="CHEBI:30413"/>
    </cofactor>
</comment>
<dbReference type="OrthoDB" id="1470350at2759"/>
<accession>A0A9W4UR53</accession>
<evidence type="ECO:0000256" key="2">
    <source>
        <dbReference type="ARBA" id="ARBA00010617"/>
    </source>
</evidence>
<evidence type="ECO:0008006" key="13">
    <source>
        <dbReference type="Google" id="ProtNLM"/>
    </source>
</evidence>
<keyword evidence="12" id="KW-1185">Reference proteome</keyword>
<dbReference type="PANTHER" id="PTHR24305:SF237">
    <property type="entry name" value="CYTOCHROME P450 MONOOXYGENASE ATNE-RELATED"/>
    <property type="match status" value="1"/>
</dbReference>
<reference evidence="11" key="1">
    <citation type="submission" date="2023-01" db="EMBL/GenBank/DDBJ databases">
        <authorList>
            <person name="Van Ghelder C."/>
            <person name="Rancurel C."/>
        </authorList>
    </citation>
    <scope>NUCLEOTIDE SEQUENCE</scope>
    <source>
        <strain evidence="11">CNCM I-4278</strain>
    </source>
</reference>
<dbReference type="PANTHER" id="PTHR24305">
    <property type="entry name" value="CYTOCHROME P450"/>
    <property type="match status" value="1"/>
</dbReference>
<dbReference type="AlphaFoldDB" id="A0A9W4UR53"/>
<dbReference type="GO" id="GO:0016705">
    <property type="term" value="F:oxidoreductase activity, acting on paired donors, with incorporation or reduction of molecular oxygen"/>
    <property type="evidence" value="ECO:0007669"/>
    <property type="project" value="InterPro"/>
</dbReference>
<dbReference type="PROSITE" id="PS00086">
    <property type="entry name" value="CYTOCHROME_P450"/>
    <property type="match status" value="1"/>
</dbReference>
<feature type="binding site" description="axial binding residue" evidence="8">
    <location>
        <position position="450"/>
    </location>
    <ligand>
        <name>heme</name>
        <dbReference type="ChEBI" id="CHEBI:30413"/>
    </ligand>
    <ligandPart>
        <name>Fe</name>
        <dbReference type="ChEBI" id="CHEBI:18248"/>
    </ligandPart>
</feature>
<feature type="transmembrane region" description="Helical" evidence="10">
    <location>
        <begin position="299"/>
        <end position="326"/>
    </location>
</feature>
<organism evidence="11 12">
    <name type="scientific">Periconia digitata</name>
    <dbReference type="NCBI Taxonomy" id="1303443"/>
    <lineage>
        <taxon>Eukaryota</taxon>
        <taxon>Fungi</taxon>
        <taxon>Dikarya</taxon>
        <taxon>Ascomycota</taxon>
        <taxon>Pezizomycotina</taxon>
        <taxon>Dothideomycetes</taxon>
        <taxon>Pleosporomycetidae</taxon>
        <taxon>Pleosporales</taxon>
        <taxon>Massarineae</taxon>
        <taxon>Periconiaceae</taxon>
        <taxon>Periconia</taxon>
    </lineage>
</organism>
<comment type="caution">
    <text evidence="11">The sequence shown here is derived from an EMBL/GenBank/DDBJ whole genome shotgun (WGS) entry which is preliminary data.</text>
</comment>
<dbReference type="InterPro" id="IPR001128">
    <property type="entry name" value="Cyt_P450"/>
</dbReference>
<keyword evidence="10" id="KW-0472">Membrane</keyword>
<evidence type="ECO:0000256" key="1">
    <source>
        <dbReference type="ARBA" id="ARBA00001971"/>
    </source>
</evidence>
<evidence type="ECO:0000313" key="12">
    <source>
        <dbReference type="Proteomes" id="UP001152607"/>
    </source>
</evidence>
<name>A0A9W4UR53_9PLEO</name>
<evidence type="ECO:0000256" key="10">
    <source>
        <dbReference type="SAM" id="Phobius"/>
    </source>
</evidence>
<evidence type="ECO:0000256" key="9">
    <source>
        <dbReference type="RuleBase" id="RU000461"/>
    </source>
</evidence>
<evidence type="ECO:0000256" key="5">
    <source>
        <dbReference type="ARBA" id="ARBA00023002"/>
    </source>
</evidence>
<keyword evidence="3 8" id="KW-0349">Heme</keyword>
<keyword evidence="4 8" id="KW-0479">Metal-binding</keyword>
<dbReference type="GO" id="GO:0005506">
    <property type="term" value="F:iron ion binding"/>
    <property type="evidence" value="ECO:0007669"/>
    <property type="project" value="InterPro"/>
</dbReference>
<evidence type="ECO:0000256" key="3">
    <source>
        <dbReference type="ARBA" id="ARBA00022617"/>
    </source>
</evidence>
<evidence type="ECO:0000256" key="6">
    <source>
        <dbReference type="ARBA" id="ARBA00023004"/>
    </source>
</evidence>
<keyword evidence="6 8" id="KW-0408">Iron</keyword>
<feature type="transmembrane region" description="Helical" evidence="10">
    <location>
        <begin position="12"/>
        <end position="35"/>
    </location>
</feature>
<sequence>MYRDSMSLIEMLWTCLSFTITVAIILVSLSVLSLAIYRLYMHPLRKYPGPALAASTNWYIAFWAMKGRYHRKLRSWHEKYGPAIRIAPNTISFSSHRSYQEIYNSNANLRKHDSYRAFSASRRRSHVMSTVTRDVANVKRRPYLQTFSNQNMRRLEKRLLVHFQMFVSQLTDSTGETSWSPPVDIAERCIWLTHDVITDSVFTKGSNMQTFPELRGLLSATKFMSWRGIICFLQPQFYKLKLDRLSAPLSYYELVKLGKYAWQRTEERLSLDVDDNFDLFGSILSMQGKLDFKYDTKDFWVEAMLMLGAGVLTVGPTMSSLFFFVLHDPEALAQLTKEVRSAFSSVDEIRLGPKLSGCVFLHACIDETLRMVPGIPNLLPRRVLKGGAMIDGEYLPEGTVVGSSIYVVHRNQDHVNPDRFRPARWLEGGKLIPQAARKSFFPFGFGARYCVGSKLAMAELQIVVARAVFSLDMRLASDAPCCRSTSASICTDREFKTYIGLQVKGPLAQFRKHSNF</sequence>
<evidence type="ECO:0000313" key="11">
    <source>
        <dbReference type="EMBL" id="CAI6339929.1"/>
    </source>
</evidence>